<proteinExistence type="predicted"/>
<reference evidence="1 2" key="1">
    <citation type="submission" date="2016-08" db="EMBL/GenBank/DDBJ databases">
        <title>Whole genome shotgun sequence of Pichia membranifaciens KS47-1.</title>
        <authorList>
            <person name="Konishi M."/>
            <person name="Ishida M."/>
            <person name="Arakawa T."/>
            <person name="Kato Y."/>
            <person name="Horiuchi J."/>
        </authorList>
    </citation>
    <scope>NUCLEOTIDE SEQUENCE [LARGE SCALE GENOMIC DNA]</scope>
    <source>
        <strain evidence="1 2">KS47-1</strain>
    </source>
</reference>
<comment type="caution">
    <text evidence="1">The sequence shown here is derived from an EMBL/GenBank/DDBJ whole genome shotgun (WGS) entry which is preliminary data.</text>
</comment>
<protein>
    <recommendedName>
        <fullName evidence="3">Fe2OG dioxygenase domain-containing protein</fullName>
    </recommendedName>
</protein>
<organism evidence="1 2">
    <name type="scientific">Pichia membranifaciens</name>
    <dbReference type="NCBI Taxonomy" id="4926"/>
    <lineage>
        <taxon>Eukaryota</taxon>
        <taxon>Fungi</taxon>
        <taxon>Dikarya</taxon>
        <taxon>Ascomycota</taxon>
        <taxon>Saccharomycotina</taxon>
        <taxon>Pichiomycetes</taxon>
        <taxon>Pichiales</taxon>
        <taxon>Pichiaceae</taxon>
        <taxon>Pichia</taxon>
    </lineage>
</organism>
<gene>
    <name evidence="1" type="ORF">PMKS-004201</name>
</gene>
<keyword evidence="2" id="KW-1185">Reference proteome</keyword>
<dbReference type="Proteomes" id="UP000186136">
    <property type="component" value="Unassembled WGS sequence"/>
</dbReference>
<evidence type="ECO:0000313" key="2">
    <source>
        <dbReference type="Proteomes" id="UP000186136"/>
    </source>
</evidence>
<dbReference type="PANTHER" id="PTHR41677:SF1">
    <property type="entry name" value="FE2OG DIOXYGENASE DOMAIN-CONTAINING PROTEIN"/>
    <property type="match status" value="1"/>
</dbReference>
<name>A0A1Q2YMA8_9ASCO</name>
<dbReference type="EMBL" id="BDGI01000234">
    <property type="protein sequence ID" value="GAV30682.1"/>
    <property type="molecule type" value="Genomic_DNA"/>
</dbReference>
<evidence type="ECO:0008006" key="3">
    <source>
        <dbReference type="Google" id="ProtNLM"/>
    </source>
</evidence>
<accession>A0A1Q2YMA8</accession>
<sequence length="328" mass="36577">MADLKIEKTHVPKVTEFGAAFPFPLISQEAVDMILYEALQPRVVDTYGRLPNLATNATRLDFHIGGHAAEVAPFTNALARSPEITKIVSTFFGEELEPVYNSETAHINLSLATMDEVEKKKFPQTEAEIKELLQKQDSGDGNEIPSALGVHYDSSTVTMVVTLDLPKEAVGGQTTIITGDEKTVRVPEPKVGHATIIQGRVLKHLASKPVTNHNRITFVNAYAVAAPDKLDNTALTSTKPSVLPRARFDLFYRDWVDYRFRKLEACLKVVRRNVVSDYEAGKGFDQEAFVTKCAEIENYLKKCYDEMECVNNPPYPPPHFHTPYADLP</sequence>
<dbReference type="PANTHER" id="PTHR41677">
    <property type="entry name" value="YALI0B19030P"/>
    <property type="match status" value="1"/>
</dbReference>
<dbReference type="OrthoDB" id="10256055at2759"/>
<dbReference type="AlphaFoldDB" id="A0A1Q2YMA8"/>
<evidence type="ECO:0000313" key="1">
    <source>
        <dbReference type="EMBL" id="GAV30682.1"/>
    </source>
</evidence>